<reference evidence="2" key="1">
    <citation type="submission" date="2023-08" db="EMBL/GenBank/DDBJ databases">
        <authorList>
            <person name="Audoor S."/>
            <person name="Bilcke G."/>
        </authorList>
    </citation>
    <scope>NUCLEOTIDE SEQUENCE</scope>
</reference>
<feature type="signal peptide" evidence="1">
    <location>
        <begin position="1"/>
        <end position="20"/>
    </location>
</feature>
<proteinExistence type="predicted"/>
<keyword evidence="3" id="KW-1185">Reference proteome</keyword>
<comment type="caution">
    <text evidence="2">The sequence shown here is derived from an EMBL/GenBank/DDBJ whole genome shotgun (WGS) entry which is preliminary data.</text>
</comment>
<gene>
    <name evidence="2" type="ORF">CYCCA115_LOCUS21133</name>
</gene>
<accession>A0AAD2G8G9</accession>
<sequence>MNRILLIALLALSCVSSVTGNQRKFVRLARCFNDTAYPTSGDTRTCLGNVSTCFDDTTVETVKTCIQDGIAEARANNATDGDSRFLAGHSGGGGNGNGGMNNGNGGMNNGNGFGAGGGLGGFSNRTGFGSNGFRPQKKEKLGKLAGIVRGCLEEYKDCIKEEVRSFIKNKLPACVNTTAIALGECYKTNAETCSDSCSEDDIPDENPFQGVASSGIKSCNGFQNAIMNKACGIVDCCEECDAEFQDLMTCVGQDLLKLRPEPCELTCPAESTRRSLIVLAAEQRKQYVARKLAGHLATEPDAATVVEECAVYLDTEEETLTSDAVTELLLDGEFIGCVADVAILVAEEQKEFAMDHNDDSTSSGNSVLTISGLAAALLSLVGFLV</sequence>
<feature type="chain" id="PRO_5042286878" evidence="1">
    <location>
        <begin position="21"/>
        <end position="385"/>
    </location>
</feature>
<evidence type="ECO:0000256" key="1">
    <source>
        <dbReference type="SAM" id="SignalP"/>
    </source>
</evidence>
<dbReference type="AlphaFoldDB" id="A0AAD2G8G9"/>
<dbReference type="Proteomes" id="UP001295423">
    <property type="component" value="Unassembled WGS sequence"/>
</dbReference>
<name>A0AAD2G8G9_9STRA</name>
<organism evidence="2 3">
    <name type="scientific">Cylindrotheca closterium</name>
    <dbReference type="NCBI Taxonomy" id="2856"/>
    <lineage>
        <taxon>Eukaryota</taxon>
        <taxon>Sar</taxon>
        <taxon>Stramenopiles</taxon>
        <taxon>Ochrophyta</taxon>
        <taxon>Bacillariophyta</taxon>
        <taxon>Bacillariophyceae</taxon>
        <taxon>Bacillariophycidae</taxon>
        <taxon>Bacillariales</taxon>
        <taxon>Bacillariaceae</taxon>
        <taxon>Cylindrotheca</taxon>
    </lineage>
</organism>
<protein>
    <submittedName>
        <fullName evidence="2">Uncharacterized protein</fullName>
    </submittedName>
</protein>
<evidence type="ECO:0000313" key="3">
    <source>
        <dbReference type="Proteomes" id="UP001295423"/>
    </source>
</evidence>
<dbReference type="EMBL" id="CAKOGP040002203">
    <property type="protein sequence ID" value="CAJ1965479.1"/>
    <property type="molecule type" value="Genomic_DNA"/>
</dbReference>
<evidence type="ECO:0000313" key="2">
    <source>
        <dbReference type="EMBL" id="CAJ1965479.1"/>
    </source>
</evidence>
<keyword evidence="1" id="KW-0732">Signal</keyword>